<dbReference type="AlphaFoldDB" id="A0A556PTF0"/>
<dbReference type="EC" id="6.3.4.14" evidence="4 17"/>
<keyword evidence="5 17" id="KW-0444">Lipid biosynthesis</keyword>
<organism evidence="20 21">
    <name type="scientific">Allobacillus salarius</name>
    <dbReference type="NCBI Taxonomy" id="1955272"/>
    <lineage>
        <taxon>Bacteria</taxon>
        <taxon>Bacillati</taxon>
        <taxon>Bacillota</taxon>
        <taxon>Bacilli</taxon>
        <taxon>Bacillales</taxon>
        <taxon>Bacillaceae</taxon>
        <taxon>Allobacillus</taxon>
    </lineage>
</organism>
<comment type="caution">
    <text evidence="20">The sequence shown here is derived from an EMBL/GenBank/DDBJ whole genome shotgun (WGS) entry which is preliminary data.</text>
</comment>
<dbReference type="InterPro" id="IPR051602">
    <property type="entry name" value="ACC_Biotin_Carboxylase"/>
</dbReference>
<feature type="domain" description="Biotin carboxylation" evidence="19">
    <location>
        <begin position="1"/>
        <end position="447"/>
    </location>
</feature>
<dbReference type="GO" id="GO:0006633">
    <property type="term" value="P:fatty acid biosynthetic process"/>
    <property type="evidence" value="ECO:0007669"/>
    <property type="project" value="UniProtKB-KW"/>
</dbReference>
<keyword evidence="14 17" id="KW-0092">Biotin</keyword>
<dbReference type="GO" id="GO:0046872">
    <property type="term" value="F:metal ion binding"/>
    <property type="evidence" value="ECO:0007669"/>
    <property type="project" value="UniProtKB-KW"/>
</dbReference>
<dbReference type="PROSITE" id="PS00867">
    <property type="entry name" value="CPSASE_2"/>
    <property type="match status" value="1"/>
</dbReference>
<evidence type="ECO:0000256" key="16">
    <source>
        <dbReference type="PROSITE-ProRule" id="PRU00409"/>
    </source>
</evidence>
<dbReference type="Proteomes" id="UP000316425">
    <property type="component" value="Unassembled WGS sequence"/>
</dbReference>
<dbReference type="Pfam" id="PF00289">
    <property type="entry name" value="Biotin_carb_N"/>
    <property type="match status" value="1"/>
</dbReference>
<dbReference type="Gene3D" id="3.30.1490.20">
    <property type="entry name" value="ATP-grasp fold, A domain"/>
    <property type="match status" value="1"/>
</dbReference>
<dbReference type="SUPFAM" id="SSF51246">
    <property type="entry name" value="Rudiment single hybrid motif"/>
    <property type="match status" value="1"/>
</dbReference>
<feature type="domain" description="ATP-grasp" evidence="18">
    <location>
        <begin position="120"/>
        <end position="318"/>
    </location>
</feature>
<comment type="subunit">
    <text evidence="3 17">Acetyl-CoA carboxylase is a heterohexamer of biotin carboxyl carrier protein, biotin carboxylase and the two subunits of carboxyl transferase in a 2:2 complex.</text>
</comment>
<gene>
    <name evidence="20" type="primary">accC</name>
    <name evidence="20" type="ORF">FPQ13_00920</name>
</gene>
<dbReference type="InterPro" id="IPR005479">
    <property type="entry name" value="CPAse_ATP-bd"/>
</dbReference>
<dbReference type="PANTHER" id="PTHR48095:SF2">
    <property type="entry name" value="BIOTIN CARBOXYLASE, CHLOROPLASTIC"/>
    <property type="match status" value="1"/>
</dbReference>
<dbReference type="Pfam" id="PF02785">
    <property type="entry name" value="Biotin_carb_C"/>
    <property type="match status" value="1"/>
</dbReference>
<dbReference type="InterPro" id="IPR016185">
    <property type="entry name" value="PreATP-grasp_dom_sf"/>
</dbReference>
<dbReference type="RefSeq" id="WP_144087421.1">
    <property type="nucleotide sequence ID" value="NZ_VMHE01000001.1"/>
</dbReference>
<evidence type="ECO:0000256" key="11">
    <source>
        <dbReference type="ARBA" id="ARBA00022842"/>
    </source>
</evidence>
<keyword evidence="6 17" id="KW-0436">Ligase</keyword>
<keyword evidence="13 17" id="KW-0275">Fatty acid biosynthesis</keyword>
<dbReference type="GO" id="GO:2001295">
    <property type="term" value="P:malonyl-CoA biosynthetic process"/>
    <property type="evidence" value="ECO:0007669"/>
    <property type="project" value="UniProtKB-UniPathway"/>
</dbReference>
<keyword evidence="21" id="KW-1185">Reference proteome</keyword>
<protein>
    <recommendedName>
        <fullName evidence="4 17">Biotin carboxylase</fullName>
        <ecNumber evidence="4 17">6.3.4.14</ecNumber>
    </recommendedName>
    <alternativeName>
        <fullName evidence="17">Acetyl-coenzyme A carboxylase biotin carboxylase subunit A</fullName>
    </alternativeName>
</protein>
<keyword evidence="8 16" id="KW-0547">Nucleotide-binding</keyword>
<evidence type="ECO:0000256" key="9">
    <source>
        <dbReference type="ARBA" id="ARBA00022832"/>
    </source>
</evidence>
<evidence type="ECO:0000256" key="14">
    <source>
        <dbReference type="ARBA" id="ARBA00023267"/>
    </source>
</evidence>
<evidence type="ECO:0000259" key="19">
    <source>
        <dbReference type="PROSITE" id="PS50979"/>
    </source>
</evidence>
<evidence type="ECO:0000256" key="17">
    <source>
        <dbReference type="RuleBase" id="RU365063"/>
    </source>
</evidence>
<dbReference type="PROSITE" id="PS50975">
    <property type="entry name" value="ATP_GRASP"/>
    <property type="match status" value="1"/>
</dbReference>
<evidence type="ECO:0000256" key="2">
    <source>
        <dbReference type="ARBA" id="ARBA00004956"/>
    </source>
</evidence>
<evidence type="ECO:0000256" key="5">
    <source>
        <dbReference type="ARBA" id="ARBA00022516"/>
    </source>
</evidence>
<keyword evidence="10 16" id="KW-0067">ATP-binding</keyword>
<evidence type="ECO:0000256" key="10">
    <source>
        <dbReference type="ARBA" id="ARBA00022840"/>
    </source>
</evidence>
<evidence type="ECO:0000256" key="4">
    <source>
        <dbReference type="ARBA" id="ARBA00013263"/>
    </source>
</evidence>
<keyword evidence="12 17" id="KW-0443">Lipid metabolism</keyword>
<comment type="function">
    <text evidence="1 17">This protein is a component of the acetyl coenzyme A carboxylase complex; first, biotin carboxylase catalyzes the carboxylation of the carrier protein and then the transcarboxylase transfers the carboxyl group to form malonyl-CoA.</text>
</comment>
<dbReference type="InterPro" id="IPR013815">
    <property type="entry name" value="ATP_grasp_subdomain_1"/>
</dbReference>
<dbReference type="SUPFAM" id="SSF52440">
    <property type="entry name" value="PreATP-grasp domain"/>
    <property type="match status" value="1"/>
</dbReference>
<evidence type="ECO:0000313" key="21">
    <source>
        <dbReference type="Proteomes" id="UP000316425"/>
    </source>
</evidence>
<evidence type="ECO:0000256" key="1">
    <source>
        <dbReference type="ARBA" id="ARBA00003761"/>
    </source>
</evidence>
<dbReference type="GO" id="GO:0005524">
    <property type="term" value="F:ATP binding"/>
    <property type="evidence" value="ECO:0007669"/>
    <property type="project" value="UniProtKB-UniRule"/>
</dbReference>
<dbReference type="OrthoDB" id="9807469at2"/>
<dbReference type="InterPro" id="IPR005482">
    <property type="entry name" value="Biotin_COase_C"/>
</dbReference>
<dbReference type="Gene3D" id="3.30.470.20">
    <property type="entry name" value="ATP-grasp fold, B domain"/>
    <property type="match status" value="1"/>
</dbReference>
<name>A0A556PTF0_9BACI</name>
<dbReference type="InterPro" id="IPR011764">
    <property type="entry name" value="Biotin_carboxylation_dom"/>
</dbReference>
<dbReference type="SUPFAM" id="SSF56059">
    <property type="entry name" value="Glutathione synthetase ATP-binding domain-like"/>
    <property type="match status" value="1"/>
</dbReference>
<dbReference type="NCBIfam" id="NF006367">
    <property type="entry name" value="PRK08591.1"/>
    <property type="match status" value="1"/>
</dbReference>
<dbReference type="PROSITE" id="PS00866">
    <property type="entry name" value="CPSASE_1"/>
    <property type="match status" value="1"/>
</dbReference>
<dbReference type="NCBIfam" id="TIGR00514">
    <property type="entry name" value="accC"/>
    <property type="match status" value="1"/>
</dbReference>
<dbReference type="SMART" id="SM00878">
    <property type="entry name" value="Biotin_carb_C"/>
    <property type="match status" value="1"/>
</dbReference>
<dbReference type="FunFam" id="3.40.50.20:FF:000010">
    <property type="entry name" value="Propionyl-CoA carboxylase subunit alpha"/>
    <property type="match status" value="1"/>
</dbReference>
<dbReference type="InterPro" id="IPR004549">
    <property type="entry name" value="Acetyl_CoA_COase_biotin_COase"/>
</dbReference>
<dbReference type="FunFam" id="3.30.1490.20:FF:000018">
    <property type="entry name" value="Biotin carboxylase"/>
    <property type="match status" value="1"/>
</dbReference>
<evidence type="ECO:0000256" key="12">
    <source>
        <dbReference type="ARBA" id="ARBA00023098"/>
    </source>
</evidence>
<dbReference type="EMBL" id="VMHE01000001">
    <property type="protein sequence ID" value="TSJ67662.1"/>
    <property type="molecule type" value="Genomic_DNA"/>
</dbReference>
<dbReference type="UniPathway" id="UPA00655">
    <property type="reaction ID" value="UER00711"/>
</dbReference>
<evidence type="ECO:0000256" key="3">
    <source>
        <dbReference type="ARBA" id="ARBA00011750"/>
    </source>
</evidence>
<dbReference type="PROSITE" id="PS50979">
    <property type="entry name" value="BC"/>
    <property type="match status" value="1"/>
</dbReference>
<sequence length="453" mass="50188">MIERILVANRGEIAVRIIRACKEMGIESVAVYSEADKESLHVQLADEAYCIGPASSKDSYLNKTNIMSVAKLTNCDAIHPGYGFLAENADFAEMCEECNVIFIGPSAESISKMGTKDVARETMKDAGVPIVPGSEGIIADVEEGKKVAKEIGYPVIIKATAGGGGKGIRVAKDEEELVKGIRITQNEAETAFGNPGVYLEKYIENFRHVEIQIMADGHGNAVHLGERDCSVQRRLQKLIEETPSPAIDEKTRADMGQAAVRAAQAVDYIGAGTVEFIYDLEDNTYYFMEMNTRIQVEHPVTEMVTGIDLIKEMIRVSSGEVLSVKQEDIQFEGWSIECRINAEDPYKNFMPSAGRIEMYLPPGGFGVRVDSAAYSGWMIPPYYDSMIAKLITHGATRQEAIDKMKRALDEFMIEGIHSTIPFHQRMMNHSVFVSGDFNTKFLENYKVMEDDGE</sequence>
<comment type="catalytic activity">
    <reaction evidence="15 17">
        <text>N(6)-biotinyl-L-lysyl-[protein] + hydrogencarbonate + ATP = N(6)-carboxybiotinyl-L-lysyl-[protein] + ADP + phosphate + H(+)</text>
        <dbReference type="Rhea" id="RHEA:13501"/>
        <dbReference type="Rhea" id="RHEA-COMP:10505"/>
        <dbReference type="Rhea" id="RHEA-COMP:10506"/>
        <dbReference type="ChEBI" id="CHEBI:15378"/>
        <dbReference type="ChEBI" id="CHEBI:17544"/>
        <dbReference type="ChEBI" id="CHEBI:30616"/>
        <dbReference type="ChEBI" id="CHEBI:43474"/>
        <dbReference type="ChEBI" id="CHEBI:83144"/>
        <dbReference type="ChEBI" id="CHEBI:83145"/>
        <dbReference type="ChEBI" id="CHEBI:456216"/>
        <dbReference type="EC" id="6.3.4.14"/>
    </reaction>
</comment>
<dbReference type="Gene3D" id="3.40.50.20">
    <property type="match status" value="1"/>
</dbReference>
<evidence type="ECO:0000256" key="13">
    <source>
        <dbReference type="ARBA" id="ARBA00023160"/>
    </source>
</evidence>
<dbReference type="InterPro" id="IPR011761">
    <property type="entry name" value="ATP-grasp"/>
</dbReference>
<keyword evidence="7" id="KW-0479">Metal-binding</keyword>
<evidence type="ECO:0000256" key="15">
    <source>
        <dbReference type="ARBA" id="ARBA00048600"/>
    </source>
</evidence>
<evidence type="ECO:0000256" key="8">
    <source>
        <dbReference type="ARBA" id="ARBA00022741"/>
    </source>
</evidence>
<accession>A0A556PTF0</accession>
<proteinExistence type="predicted"/>
<evidence type="ECO:0000313" key="20">
    <source>
        <dbReference type="EMBL" id="TSJ67662.1"/>
    </source>
</evidence>
<evidence type="ECO:0000256" key="6">
    <source>
        <dbReference type="ARBA" id="ARBA00022598"/>
    </source>
</evidence>
<dbReference type="Pfam" id="PF02786">
    <property type="entry name" value="CPSase_L_D2"/>
    <property type="match status" value="1"/>
</dbReference>
<reference evidence="20 21" key="1">
    <citation type="submission" date="2019-07" db="EMBL/GenBank/DDBJ databases">
        <title>Allobacillus sp. nov. SKP isolated from shrimp paste of Euphausiacea.</title>
        <authorList>
            <person name="Kanchanasin P."/>
            <person name="Tanasupawat S."/>
            <person name="Shi W."/>
            <person name="Wu L."/>
            <person name="Ma J."/>
        </authorList>
    </citation>
    <scope>NUCLEOTIDE SEQUENCE [LARGE SCALE GENOMIC DNA]</scope>
    <source>
        <strain evidence="20 21">SKP4-8</strain>
    </source>
</reference>
<dbReference type="PANTHER" id="PTHR48095">
    <property type="entry name" value="PYRUVATE CARBOXYLASE SUBUNIT A"/>
    <property type="match status" value="1"/>
</dbReference>
<evidence type="ECO:0000259" key="18">
    <source>
        <dbReference type="PROSITE" id="PS50975"/>
    </source>
</evidence>
<comment type="pathway">
    <text evidence="2 17">Lipid metabolism; malonyl-CoA biosynthesis; malonyl-CoA from acetyl-CoA: step 1/1.</text>
</comment>
<keyword evidence="11" id="KW-0460">Magnesium</keyword>
<dbReference type="FunFam" id="3.30.470.20:FF:000028">
    <property type="entry name" value="Methylcrotonoyl-CoA carboxylase subunit alpha, mitochondrial"/>
    <property type="match status" value="1"/>
</dbReference>
<evidence type="ECO:0000256" key="7">
    <source>
        <dbReference type="ARBA" id="ARBA00022723"/>
    </source>
</evidence>
<dbReference type="GO" id="GO:0004075">
    <property type="term" value="F:biotin carboxylase activity"/>
    <property type="evidence" value="ECO:0007669"/>
    <property type="project" value="UniProtKB-EC"/>
</dbReference>
<dbReference type="InterPro" id="IPR011054">
    <property type="entry name" value="Rudment_hybrid_motif"/>
</dbReference>
<dbReference type="InterPro" id="IPR005481">
    <property type="entry name" value="BC-like_N"/>
</dbReference>
<keyword evidence="9 17" id="KW-0276">Fatty acid metabolism</keyword>